<dbReference type="STRING" id="224129.A0A1W4WT71"/>
<proteinExistence type="inferred from homology"/>
<comment type="similarity">
    <text evidence="1">Belongs to the FAM193 family.</text>
</comment>
<keyword evidence="2" id="KW-0597">Phosphoprotein</keyword>
<feature type="compositionally biased region" description="Basic and acidic residues" evidence="5">
    <location>
        <begin position="990"/>
        <end position="1023"/>
    </location>
</feature>
<feature type="compositionally biased region" description="Polar residues" evidence="5">
    <location>
        <begin position="1342"/>
        <end position="1359"/>
    </location>
</feature>
<feature type="region of interest" description="Disordered" evidence="5">
    <location>
        <begin position="868"/>
        <end position="888"/>
    </location>
</feature>
<evidence type="ECO:0000313" key="7">
    <source>
        <dbReference type="Proteomes" id="UP000192223"/>
    </source>
</evidence>
<dbReference type="PANTHER" id="PTHR15109:SF4">
    <property type="entry name" value="FAM193 C-TERMINAL DOMAIN-CONTAINING PROTEIN"/>
    <property type="match status" value="1"/>
</dbReference>
<organism evidence="7 8">
    <name type="scientific">Agrilus planipennis</name>
    <name type="common">Emerald ash borer</name>
    <name type="synonym">Agrilus marcopoli</name>
    <dbReference type="NCBI Taxonomy" id="224129"/>
    <lineage>
        <taxon>Eukaryota</taxon>
        <taxon>Metazoa</taxon>
        <taxon>Ecdysozoa</taxon>
        <taxon>Arthropoda</taxon>
        <taxon>Hexapoda</taxon>
        <taxon>Insecta</taxon>
        <taxon>Pterygota</taxon>
        <taxon>Neoptera</taxon>
        <taxon>Endopterygota</taxon>
        <taxon>Coleoptera</taxon>
        <taxon>Polyphaga</taxon>
        <taxon>Elateriformia</taxon>
        <taxon>Buprestoidea</taxon>
        <taxon>Buprestidae</taxon>
        <taxon>Agrilinae</taxon>
        <taxon>Agrilus</taxon>
    </lineage>
</organism>
<gene>
    <name evidence="8" type="primary">LOC108738255</name>
</gene>
<feature type="compositionally biased region" description="Basic and acidic residues" evidence="5">
    <location>
        <begin position="1160"/>
        <end position="1177"/>
    </location>
</feature>
<dbReference type="PANTHER" id="PTHR15109">
    <property type="entry name" value="AGAP004327-PA"/>
    <property type="match status" value="1"/>
</dbReference>
<feature type="compositionally biased region" description="Low complexity" evidence="5">
    <location>
        <begin position="1294"/>
        <end position="1305"/>
    </location>
</feature>
<sequence length="1604" mass="180613">MQKLYGRQTQLLQGNAENMNRISSVAQNKKTSDINVSSAENTTNKHSFINSSSIRGMASEDELLKYIMKVNSPPVKEETSESEKERGLFEKFLKEVRSFKPEPIKYWSGLQHYVYFIYRHFLTTKPLNATEIYPSAFTKKIRELMEFLLREDRTQLFLRLLALLREFAYVGKECYKNSNITKIPANLVSLMAYYSAFCSAADKLSPLVPEIDILLMDRFQVNWLCLNKSIFYHYIYLDPCVQTKLPAFAKLQSENKSFHKKIIDSYECFKEDMTLLAARWNNIRMCISILSKKSALENPAVKLITDYMTYQEDTKILKSNYWIIRTEKQKKIQEPTELDAHILALVGNLGQMSDAIIDKIGHCVCDDCLSDEFTKVIYDLEPDTDQNVRRISCYICRDIIPLETFVNHVVIKHQGCPSFGAKSQDRKIRTARRLAKLGKTREEGEGAEDMVDFEARRVKEEDDKDDISNASFVLDEAGIMQMMHLTLCHQLALDTSSQPSEEYKQPAPGQIVTVEEFDKQAERLFSDFLRKRAGLTQSQVVEVCRKGAERIAKKKAAEKKEKEKEKTSLENKEKPVEEKVVKDKKAAKLETIEKKIAAIAAQRKVAVMAAAAAAEKKAAAKAIEERAAEKKMIEKKLLERKPAEGREKDGNKKDVPKQEVLKNSEKITTENVKKEHNVDAKKEEVPQNPVAKNRNLSTVIKDQADVISATNKKQNVLPTVAKTTCSQTSQCNGIVNKNNYQDGLCNHTCNSKEEVDGANCCGHHKEVLKKCDCPYCEILGTTIPTAPWQKTSETRDRLRTRLHQRKERDSKGSNVDKLNGGQVKTTAEEHLSPQLLEASKFLQNDGATASNDFKLVNSRVPIIPDHLNANKPVTNGANSPKNTCTHQKASRYQKQSFIDSVTKSLNNIDTALPMPTPSCLNTHPKAVAEQQSVITGSTSSLSSSSLNSLQDNGDSRDINELLNFIEGNKKKDKIALAEKKAAKKARQKKKREDEKKRQDLEAKRKEEERLREERRKEEKIKEEKRKLEKQALELANQKKHMSKSAQKKEMKLGLHTRVEQHNVANSNIKKKDKKVKDRKEIKKQIEESIPAMVTIKRVPENGCATPTVTITLKGSTPDQDRLLYTLVNGQTKDSTAATIKAEKNGKKSKTQIKIKPQHVGNDKKKNESKKSAKENRRAPHQQNELKVTLSIEKNNVPSPSAVEENPKKTQKCKKQPKKKNVANNKSNEKDEKYVKNTKAPFSKTNTNNKSSEGNLDLPILRLPPGITITKIDGPAVNRSFKNVSSTMDTTPKFSSSIGSSASGNKSGVIVVDTEKLIQQSFLVNEKKKLKKKNKKANKNGNVTASISSSNAFPPTSSVSVEGAPGHPKENGPSMVTLKNPIFHSLQSALSNKSDKLELHAFPSNQQASIIKNENGMVTIRSPRLQQFEGGSCLSSILSDLKPVMETSDNTVSTSSSSCWKQHNDDNEKKSPFNAQAILSGLPGIQITKIDKNSIKTDYELRKNNNNQLADVSIIPTGNNKLATNVNKTSVPLSDIVQQDRADWYDNVFTPREVLEEDLDAAERDIEAFKRFCHQTVVPEHKEKVAHLNVQDIVFKKKSDLSFFS</sequence>
<dbReference type="RefSeq" id="XP_018327101.1">
    <property type="nucleotide sequence ID" value="XM_018471599.2"/>
</dbReference>
<dbReference type="InterPro" id="IPR029717">
    <property type="entry name" value="FAM193"/>
</dbReference>
<dbReference type="OrthoDB" id="10044608at2759"/>
<keyword evidence="7" id="KW-1185">Reference proteome</keyword>
<evidence type="ECO:0000256" key="3">
    <source>
        <dbReference type="ARBA" id="ARBA00023054"/>
    </source>
</evidence>
<feature type="compositionally biased region" description="Low complexity" evidence="5">
    <location>
        <begin position="1447"/>
        <end position="1457"/>
    </location>
</feature>
<dbReference type="KEGG" id="apln:108738255"/>
<name>A0A1W4WT71_AGRPL</name>
<feature type="compositionally biased region" description="Basic residues" evidence="5">
    <location>
        <begin position="1327"/>
        <end position="1337"/>
    </location>
</feature>
<feature type="compositionally biased region" description="Basic residues" evidence="5">
    <location>
        <begin position="1146"/>
        <end position="1156"/>
    </location>
</feature>
<feature type="compositionally biased region" description="Polar residues" evidence="5">
    <location>
        <begin position="1180"/>
        <end position="1198"/>
    </location>
</feature>
<evidence type="ECO:0000256" key="2">
    <source>
        <dbReference type="ARBA" id="ARBA00022553"/>
    </source>
</evidence>
<feature type="region of interest" description="Disordered" evidence="5">
    <location>
        <begin position="1285"/>
        <end position="1305"/>
    </location>
</feature>
<evidence type="ECO:0000256" key="5">
    <source>
        <dbReference type="SAM" id="MobiDB-lite"/>
    </source>
</evidence>
<feature type="region of interest" description="Disordered" evidence="5">
    <location>
        <begin position="1137"/>
        <end position="1256"/>
    </location>
</feature>
<evidence type="ECO:0000313" key="8">
    <source>
        <dbReference type="RefSeq" id="XP_018327101.1"/>
    </source>
</evidence>
<feature type="region of interest" description="Disordered" evidence="5">
    <location>
        <begin position="1447"/>
        <end position="1467"/>
    </location>
</feature>
<dbReference type="Pfam" id="PF15914">
    <property type="entry name" value="FAM193_C"/>
    <property type="match status" value="1"/>
</dbReference>
<dbReference type="Proteomes" id="UP000192223">
    <property type="component" value="Unplaced"/>
</dbReference>
<feature type="region of interest" description="Disordered" evidence="5">
    <location>
        <begin position="1058"/>
        <end position="1079"/>
    </location>
</feature>
<feature type="region of interest" description="Disordered" evidence="5">
    <location>
        <begin position="790"/>
        <end position="822"/>
    </location>
</feature>
<feature type="compositionally biased region" description="Basic residues" evidence="5">
    <location>
        <begin position="1208"/>
        <end position="1220"/>
    </location>
</feature>
<dbReference type="InParanoid" id="A0A1W4WT71"/>
<reference evidence="8" key="1">
    <citation type="submission" date="2025-08" db="UniProtKB">
        <authorList>
            <consortium name="RefSeq"/>
        </authorList>
    </citation>
    <scope>IDENTIFICATION</scope>
    <source>
        <tissue evidence="8">Entire body</tissue>
    </source>
</reference>
<feature type="coiled-coil region" evidence="4">
    <location>
        <begin position="545"/>
        <end position="572"/>
    </location>
</feature>
<feature type="region of interest" description="Disordered" evidence="5">
    <location>
        <begin position="1327"/>
        <end position="1376"/>
    </location>
</feature>
<dbReference type="GO" id="GO:0005737">
    <property type="term" value="C:cytoplasm"/>
    <property type="evidence" value="ECO:0007669"/>
    <property type="project" value="TreeGrafter"/>
</dbReference>
<feature type="compositionally biased region" description="Low complexity" evidence="5">
    <location>
        <begin position="935"/>
        <end position="952"/>
    </location>
</feature>
<evidence type="ECO:0000259" key="6">
    <source>
        <dbReference type="Pfam" id="PF15914"/>
    </source>
</evidence>
<feature type="region of interest" description="Disordered" evidence="5">
    <location>
        <begin position="638"/>
        <end position="685"/>
    </location>
</feature>
<evidence type="ECO:0000256" key="1">
    <source>
        <dbReference type="ARBA" id="ARBA00009689"/>
    </source>
</evidence>
<dbReference type="GeneID" id="108738255"/>
<feature type="domain" description="FAM193 C-terminal" evidence="6">
    <location>
        <begin position="1545"/>
        <end position="1598"/>
    </location>
</feature>
<feature type="region of interest" description="Disordered" evidence="5">
    <location>
        <begin position="932"/>
        <end position="955"/>
    </location>
</feature>
<feature type="region of interest" description="Disordered" evidence="5">
    <location>
        <begin position="978"/>
        <end position="1023"/>
    </location>
</feature>
<feature type="compositionally biased region" description="Polar residues" evidence="5">
    <location>
        <begin position="871"/>
        <end position="888"/>
    </location>
</feature>
<keyword evidence="3 4" id="KW-0175">Coiled coil</keyword>
<accession>A0A1W4WT71</accession>
<evidence type="ECO:0000256" key="4">
    <source>
        <dbReference type="SAM" id="Coils"/>
    </source>
</evidence>
<protein>
    <submittedName>
        <fullName evidence="8">Uncharacterized protein LOC108738255 isoform X1</fullName>
    </submittedName>
</protein>
<dbReference type="InterPro" id="IPR031802">
    <property type="entry name" value="FAM193_C"/>
</dbReference>
<feature type="compositionally biased region" description="Polar residues" evidence="5">
    <location>
        <begin position="1242"/>
        <end position="1253"/>
    </location>
</feature>
<dbReference type="GO" id="GO:0005634">
    <property type="term" value="C:nucleus"/>
    <property type="evidence" value="ECO:0007669"/>
    <property type="project" value="TreeGrafter"/>
</dbReference>